<comment type="similarity">
    <text evidence="2 12">Belongs to the thiolase-like superfamily. Thiolase family.</text>
</comment>
<dbReference type="AlphaFoldDB" id="W0ADN1"/>
<evidence type="ECO:0000313" key="15">
    <source>
        <dbReference type="EMBL" id="AHE54647.1"/>
    </source>
</evidence>
<feature type="active site" description="Acyl-thioester intermediate" evidence="11">
    <location>
        <position position="89"/>
    </location>
</feature>
<dbReference type="PIRSF" id="PIRSF000429">
    <property type="entry name" value="Ac-CoA_Ac_transf"/>
    <property type="match status" value="1"/>
</dbReference>
<evidence type="ECO:0000256" key="4">
    <source>
        <dbReference type="ARBA" id="ARBA00022752"/>
    </source>
</evidence>
<keyword evidence="5" id="KW-0276">Fatty acid metabolism</keyword>
<keyword evidence="6" id="KW-0809">Transit peptide</keyword>
<evidence type="ECO:0000256" key="1">
    <source>
        <dbReference type="ARBA" id="ARBA00004275"/>
    </source>
</evidence>
<dbReference type="PANTHER" id="PTHR43853">
    <property type="entry name" value="3-KETOACYL-COA THIOLASE, PEROXISOMAL"/>
    <property type="match status" value="1"/>
</dbReference>
<evidence type="ECO:0000256" key="5">
    <source>
        <dbReference type="ARBA" id="ARBA00022832"/>
    </source>
</evidence>
<dbReference type="RefSeq" id="WP_025292850.1">
    <property type="nucleotide sequence ID" value="NZ_CP006644.1"/>
</dbReference>
<dbReference type="InterPro" id="IPR002155">
    <property type="entry name" value="Thiolase"/>
</dbReference>
<evidence type="ECO:0000256" key="11">
    <source>
        <dbReference type="PIRSR" id="PIRSR000429-1"/>
    </source>
</evidence>
<dbReference type="eggNOG" id="COG0183">
    <property type="taxonomic scope" value="Bacteria"/>
</dbReference>
<dbReference type="Pfam" id="PF00108">
    <property type="entry name" value="Thiolase_N"/>
    <property type="match status" value="1"/>
</dbReference>
<feature type="active site" description="Proton acceptor" evidence="11">
    <location>
        <position position="355"/>
    </location>
</feature>
<dbReference type="Proteomes" id="UP000018851">
    <property type="component" value="Chromosome"/>
</dbReference>
<dbReference type="KEGG" id="ssan:NX02_14815"/>
<evidence type="ECO:0000259" key="14">
    <source>
        <dbReference type="Pfam" id="PF02803"/>
    </source>
</evidence>
<dbReference type="InterPro" id="IPR050215">
    <property type="entry name" value="Thiolase-like_sf_Thiolase"/>
</dbReference>
<sequence>MREAVIVSTARTGIGRAYRGALNDTEAPVLSGHVVRAAVARAGIDPARVDDIFLGVGTQSGTQSYNLGRLTAATSGLRNVPGFALDRKCGSGLTAVALAARSIIADDIDVAVAGGVESISLTLNKHAMSYRNRSEAVIAAEPHAYMPMIETAEIVAERYGVSREAQDAFSAESQRRAAAAQAEGRFADEIVPIEVSKALFEKDGSAAGHRSMTLDRDEGIRADTTAEGLAALKPVYRDGAVIKEGRHITAGNASQLSDGASAQVLVSRAIAEAEGLPILGIYRGMQVAACPPEEMGIGPVFAIPKLLDRAGLTVADIGLWEINEAFASQALYCRDRLGIDPEKLNVDGGGIALGHPFGMTGSRLVGHALIEARRRGVRHVVVSMCIAGGMGAAGLFEIV</sequence>
<accession>W0ADN1</accession>
<feature type="domain" description="Thiolase N-terminal" evidence="13">
    <location>
        <begin position="5"/>
        <end position="268"/>
    </location>
</feature>
<evidence type="ECO:0000256" key="10">
    <source>
        <dbReference type="ARBA" id="ARBA00037924"/>
    </source>
</evidence>
<dbReference type="STRING" id="1123269.NX02_14815"/>
<evidence type="ECO:0000256" key="7">
    <source>
        <dbReference type="ARBA" id="ARBA00023098"/>
    </source>
</evidence>
<dbReference type="FunFam" id="3.40.47.10:FF:000010">
    <property type="entry name" value="Acetyl-CoA acetyltransferase (Thiolase)"/>
    <property type="match status" value="1"/>
</dbReference>
<evidence type="ECO:0000256" key="12">
    <source>
        <dbReference type="RuleBase" id="RU003557"/>
    </source>
</evidence>
<keyword evidence="8" id="KW-0576">Peroxisome</keyword>
<feature type="domain" description="Thiolase C-terminal" evidence="14">
    <location>
        <begin position="278"/>
        <end position="397"/>
    </location>
</feature>
<proteinExistence type="inferred from homology"/>
<dbReference type="InterPro" id="IPR020616">
    <property type="entry name" value="Thiolase_N"/>
</dbReference>
<keyword evidence="4" id="KW-0583">PHB biosynthesis</keyword>
<dbReference type="InterPro" id="IPR020613">
    <property type="entry name" value="Thiolase_CS"/>
</dbReference>
<evidence type="ECO:0000259" key="13">
    <source>
        <dbReference type="Pfam" id="PF00108"/>
    </source>
</evidence>
<dbReference type="InterPro" id="IPR016039">
    <property type="entry name" value="Thiolase-like"/>
</dbReference>
<dbReference type="GO" id="GO:0006635">
    <property type="term" value="P:fatty acid beta-oxidation"/>
    <property type="evidence" value="ECO:0007669"/>
    <property type="project" value="TreeGrafter"/>
</dbReference>
<dbReference type="HOGENOM" id="CLU_031026_1_1_5"/>
<dbReference type="SUPFAM" id="SSF53901">
    <property type="entry name" value="Thiolase-like"/>
    <property type="match status" value="2"/>
</dbReference>
<dbReference type="PROSITE" id="PS00737">
    <property type="entry name" value="THIOLASE_2"/>
    <property type="match status" value="1"/>
</dbReference>
<dbReference type="GO" id="GO:0003985">
    <property type="term" value="F:acetyl-CoA C-acetyltransferase activity"/>
    <property type="evidence" value="ECO:0007669"/>
    <property type="project" value="UniProtKB-EC"/>
</dbReference>
<dbReference type="EC" id="2.3.1.9" evidence="15"/>
<evidence type="ECO:0000256" key="9">
    <source>
        <dbReference type="ARBA" id="ARBA00023315"/>
    </source>
</evidence>
<evidence type="ECO:0000256" key="3">
    <source>
        <dbReference type="ARBA" id="ARBA00022679"/>
    </source>
</evidence>
<dbReference type="GO" id="GO:0010124">
    <property type="term" value="P:phenylacetate catabolic process"/>
    <property type="evidence" value="ECO:0007669"/>
    <property type="project" value="TreeGrafter"/>
</dbReference>
<evidence type="ECO:0000313" key="16">
    <source>
        <dbReference type="Proteomes" id="UP000018851"/>
    </source>
</evidence>
<evidence type="ECO:0000256" key="8">
    <source>
        <dbReference type="ARBA" id="ARBA00023140"/>
    </source>
</evidence>
<keyword evidence="16" id="KW-1185">Reference proteome</keyword>
<dbReference type="PANTHER" id="PTHR43853:SF8">
    <property type="entry name" value="3-KETOACYL-COA THIOLASE, PEROXISOMAL"/>
    <property type="match status" value="1"/>
</dbReference>
<keyword evidence="9 12" id="KW-0012">Acyltransferase</keyword>
<dbReference type="GO" id="GO:0042619">
    <property type="term" value="P:poly-hydroxybutyrate biosynthetic process"/>
    <property type="evidence" value="ECO:0007669"/>
    <property type="project" value="UniProtKB-KW"/>
</dbReference>
<keyword evidence="7" id="KW-0443">Lipid metabolism</keyword>
<feature type="active site" description="Proton acceptor" evidence="11">
    <location>
        <position position="385"/>
    </location>
</feature>
<name>W0ADN1_9SPHN</name>
<dbReference type="Pfam" id="PF02803">
    <property type="entry name" value="Thiolase_C"/>
    <property type="match status" value="1"/>
</dbReference>
<dbReference type="EMBL" id="CP006644">
    <property type="protein sequence ID" value="AHE54647.1"/>
    <property type="molecule type" value="Genomic_DNA"/>
</dbReference>
<comment type="pathway">
    <text evidence="10">Metabolic intermediate biosynthesis; (R)-mevalonate biosynthesis; (R)-mevalonate from acetyl-CoA: step 1/3.</text>
</comment>
<dbReference type="CDD" id="cd00751">
    <property type="entry name" value="thiolase"/>
    <property type="match status" value="1"/>
</dbReference>
<protein>
    <submittedName>
        <fullName evidence="15">Acetyl-CoA acetyltransferase</fullName>
        <ecNumber evidence="15">2.3.1.9</ecNumber>
    </submittedName>
</protein>
<dbReference type="NCBIfam" id="TIGR01930">
    <property type="entry name" value="AcCoA-C-Actrans"/>
    <property type="match status" value="1"/>
</dbReference>
<dbReference type="InterPro" id="IPR020617">
    <property type="entry name" value="Thiolase_C"/>
</dbReference>
<evidence type="ECO:0000256" key="6">
    <source>
        <dbReference type="ARBA" id="ARBA00022946"/>
    </source>
</evidence>
<dbReference type="Gene3D" id="3.40.47.10">
    <property type="match status" value="1"/>
</dbReference>
<comment type="subcellular location">
    <subcellularLocation>
        <location evidence="1">Peroxisome</location>
    </subcellularLocation>
</comment>
<dbReference type="PATRIC" id="fig|1123269.5.peg.2891"/>
<evidence type="ECO:0000256" key="2">
    <source>
        <dbReference type="ARBA" id="ARBA00010982"/>
    </source>
</evidence>
<reference evidence="15 16" key="1">
    <citation type="submission" date="2013-07" db="EMBL/GenBank/DDBJ databases">
        <title>Completed genome of Sphingomonas sanxanigenens NX02.</title>
        <authorList>
            <person name="Ma T."/>
            <person name="Huang H."/>
            <person name="Wu M."/>
            <person name="Li X."/>
            <person name="Li G."/>
        </authorList>
    </citation>
    <scope>NUCLEOTIDE SEQUENCE [LARGE SCALE GENOMIC DNA]</scope>
    <source>
        <strain evidence="15 16">NX02</strain>
    </source>
</reference>
<gene>
    <name evidence="15" type="ORF">NX02_14815</name>
</gene>
<dbReference type="GO" id="GO:0005737">
    <property type="term" value="C:cytoplasm"/>
    <property type="evidence" value="ECO:0007669"/>
    <property type="project" value="UniProtKB-ARBA"/>
</dbReference>
<dbReference type="OrthoDB" id="7181944at2"/>
<organism evidence="15 16">
    <name type="scientific">Sphingomonas sanxanigenens DSM 19645 = NX02</name>
    <dbReference type="NCBI Taxonomy" id="1123269"/>
    <lineage>
        <taxon>Bacteria</taxon>
        <taxon>Pseudomonadati</taxon>
        <taxon>Pseudomonadota</taxon>
        <taxon>Alphaproteobacteria</taxon>
        <taxon>Sphingomonadales</taxon>
        <taxon>Sphingomonadaceae</taxon>
        <taxon>Sphingomonas</taxon>
    </lineage>
</organism>
<keyword evidence="3 12" id="KW-0808">Transferase</keyword>